<evidence type="ECO:0000313" key="1">
    <source>
        <dbReference type="EMBL" id="KIY70865.1"/>
    </source>
</evidence>
<dbReference type="Proteomes" id="UP000054007">
    <property type="component" value="Unassembled WGS sequence"/>
</dbReference>
<sequence length="95" mass="10298">MEARKSLTSASAPCEVQEIVQYICLPNKFTRTVDCSPLVRLFKVCSGQPAVEITKLASIAEDGQVILPDLLTARLPVGKPYSKVVKHNTAVAETL</sequence>
<dbReference type="EMBL" id="KN880462">
    <property type="protein sequence ID" value="KIY70865.1"/>
    <property type="molecule type" value="Genomic_DNA"/>
</dbReference>
<organism evidence="1 2">
    <name type="scientific">Cylindrobasidium torrendii FP15055 ss-10</name>
    <dbReference type="NCBI Taxonomy" id="1314674"/>
    <lineage>
        <taxon>Eukaryota</taxon>
        <taxon>Fungi</taxon>
        <taxon>Dikarya</taxon>
        <taxon>Basidiomycota</taxon>
        <taxon>Agaricomycotina</taxon>
        <taxon>Agaricomycetes</taxon>
        <taxon>Agaricomycetidae</taxon>
        <taxon>Agaricales</taxon>
        <taxon>Marasmiineae</taxon>
        <taxon>Physalacriaceae</taxon>
        <taxon>Cylindrobasidium</taxon>
    </lineage>
</organism>
<accession>A0A0D7BKW7</accession>
<evidence type="ECO:0000313" key="2">
    <source>
        <dbReference type="Proteomes" id="UP000054007"/>
    </source>
</evidence>
<keyword evidence="2" id="KW-1185">Reference proteome</keyword>
<name>A0A0D7BKW7_9AGAR</name>
<dbReference type="AlphaFoldDB" id="A0A0D7BKW7"/>
<gene>
    <name evidence="1" type="ORF">CYLTODRAFT_419402</name>
</gene>
<dbReference type="GO" id="GO:0042720">
    <property type="term" value="C:mitochondrial inner membrane peptidase complex"/>
    <property type="evidence" value="ECO:0007669"/>
    <property type="project" value="InterPro"/>
</dbReference>
<proteinExistence type="predicted"/>
<dbReference type="InterPro" id="IPR024645">
    <property type="entry name" value="Mitochondr_Som1"/>
</dbReference>
<protein>
    <submittedName>
        <fullName evidence="1">Uncharacterized protein</fullName>
    </submittedName>
</protein>
<dbReference type="Pfam" id="PF11093">
    <property type="entry name" value="Mitochondr_Som1"/>
    <property type="match status" value="1"/>
</dbReference>
<dbReference type="OrthoDB" id="3983163at2759"/>
<reference evidence="1 2" key="1">
    <citation type="journal article" date="2015" name="Fungal Genet. Biol.">
        <title>Evolution of novel wood decay mechanisms in Agaricales revealed by the genome sequences of Fistulina hepatica and Cylindrobasidium torrendii.</title>
        <authorList>
            <person name="Floudas D."/>
            <person name="Held B.W."/>
            <person name="Riley R."/>
            <person name="Nagy L.G."/>
            <person name="Koehler G."/>
            <person name="Ransdell A.S."/>
            <person name="Younus H."/>
            <person name="Chow J."/>
            <person name="Chiniquy J."/>
            <person name="Lipzen A."/>
            <person name="Tritt A."/>
            <person name="Sun H."/>
            <person name="Haridas S."/>
            <person name="LaButti K."/>
            <person name="Ohm R.A."/>
            <person name="Kues U."/>
            <person name="Blanchette R.A."/>
            <person name="Grigoriev I.V."/>
            <person name="Minto R.E."/>
            <person name="Hibbett D.S."/>
        </authorList>
    </citation>
    <scope>NUCLEOTIDE SEQUENCE [LARGE SCALE GENOMIC DNA]</scope>
    <source>
        <strain evidence="1 2">FP15055 ss-10</strain>
    </source>
</reference>